<keyword evidence="16" id="KW-1185">Reference proteome</keyword>
<keyword evidence="3 10" id="KW-1134">Transmembrane beta strand</keyword>
<dbReference type="InterPro" id="IPR012910">
    <property type="entry name" value="Plug_dom"/>
</dbReference>
<dbReference type="GO" id="GO:0015344">
    <property type="term" value="F:siderophore uptake transmembrane transporter activity"/>
    <property type="evidence" value="ECO:0007669"/>
    <property type="project" value="TreeGrafter"/>
</dbReference>
<dbReference type="InterPro" id="IPR039426">
    <property type="entry name" value="TonB-dep_rcpt-like"/>
</dbReference>
<dbReference type="Gene3D" id="2.170.130.10">
    <property type="entry name" value="TonB-dependent receptor, plug domain"/>
    <property type="match status" value="1"/>
</dbReference>
<keyword evidence="2 10" id="KW-0813">Transport</keyword>
<keyword evidence="4 10" id="KW-0812">Transmembrane</keyword>
<feature type="domain" description="TonB-dependent receptor-like beta-barrel" evidence="13">
    <location>
        <begin position="305"/>
        <end position="749"/>
    </location>
</feature>
<keyword evidence="7 10" id="KW-0472">Membrane</keyword>
<gene>
    <name evidence="15" type="ORF">PbJCM13498_30240</name>
</gene>
<dbReference type="Gene3D" id="2.40.170.20">
    <property type="entry name" value="TonB-dependent receptor, beta-barrel domain"/>
    <property type="match status" value="1"/>
</dbReference>
<name>A0A5M4B2J4_9BACT</name>
<sequence>MLVGVVGQVSGKPVRVVLSGTITDAQTGETLVGASVFETVHQQGTITDPYGHFSLQTNPGEQELVVSFIGYETFRRTFDLKKDTVLSVALKPKVFTTGDVKVVGSGSLWNINSTQGSANTLTPRDIDQIPTLLGEKDVMKAIQMLPGVQGGTEGSSDLIVRGGGPGQNLVLIDGIPVFNASHLFGFYSVFIPEAVKNIDFYKGAFPARYGGHLSSVVDVTMKEGNMKKITGSVSVGTLSSKGLIEGPIKKDKGSFLLAARRTYFDVFLSPLYRSQFSAGENGTLGYHFYDMVGKASYRLSPSDKLYASMYKGRDILKSTYGESYDNNTSNSSVGINWGNITSALRWNHIHSGNMTTNVQATYARFDYRNLYTSDERNGTDSTQAVNRASFVLFSGVKQAALRSQTDWVLSPAHRLIFGAEGNMAWFEPGSSTTRQSQANNEQPPIIDGGDKIRTSGASLFGEWHWKMTDRFTLNTGLRASYFHVGNKSFYFVQPRLSARYLLNETSSLKLSYARMYQPVHLLSSGNGNFPAQVWVPATSAIKPETSHQVSAGYYTRLHHDFNFSAEAYYKQLGNQVRFSDEVNLSNTLTDWQTNYREGKGRAWGLELLLRKKRGKTTGWIGYTLAWNQRQYNGINNNRWFWYQYDRRHDLKLNVAHHFSKQVQLAANWVYSSGYPFNAPLMSYNGYPGFINYQVYDFLTGNENKTPGYINIAPGYNSVRMEAYHRLDLSLSISREKRLGTSTWTFGLYNAYNRMNPFAYRFSQGADGSTRLKKITLFPVLPFVTWNFKFK</sequence>
<evidence type="ECO:0000256" key="4">
    <source>
        <dbReference type="ARBA" id="ARBA00022692"/>
    </source>
</evidence>
<feature type="domain" description="TonB-dependent receptor plug" evidence="14">
    <location>
        <begin position="113"/>
        <end position="211"/>
    </location>
</feature>
<dbReference type="AlphaFoldDB" id="A0A5M4B2J4"/>
<dbReference type="PROSITE" id="PS52016">
    <property type="entry name" value="TONB_DEPENDENT_REC_3"/>
    <property type="match status" value="1"/>
</dbReference>
<evidence type="ECO:0000256" key="2">
    <source>
        <dbReference type="ARBA" id="ARBA00022448"/>
    </source>
</evidence>
<evidence type="ECO:0000259" key="14">
    <source>
        <dbReference type="Pfam" id="PF07715"/>
    </source>
</evidence>
<evidence type="ECO:0000256" key="8">
    <source>
        <dbReference type="ARBA" id="ARBA00023170"/>
    </source>
</evidence>
<keyword evidence="5" id="KW-0732">Signal</keyword>
<keyword evidence="8 15" id="KW-0675">Receptor</keyword>
<keyword evidence="6 11" id="KW-0798">TonB box</keyword>
<dbReference type="EMBL" id="BLAX01000001">
    <property type="protein sequence ID" value="GET34161.1"/>
    <property type="molecule type" value="Genomic_DNA"/>
</dbReference>
<accession>A0A5M4B2J4</accession>
<evidence type="ECO:0000256" key="5">
    <source>
        <dbReference type="ARBA" id="ARBA00022729"/>
    </source>
</evidence>
<feature type="compositionally biased region" description="Polar residues" evidence="12">
    <location>
        <begin position="429"/>
        <end position="442"/>
    </location>
</feature>
<comment type="caution">
    <text evidence="15">The sequence shown here is derived from an EMBL/GenBank/DDBJ whole genome shotgun (WGS) entry which is preliminary data.</text>
</comment>
<evidence type="ECO:0000313" key="15">
    <source>
        <dbReference type="EMBL" id="GET34161.1"/>
    </source>
</evidence>
<evidence type="ECO:0000256" key="6">
    <source>
        <dbReference type="ARBA" id="ARBA00023077"/>
    </source>
</evidence>
<dbReference type="Pfam" id="PF07715">
    <property type="entry name" value="Plug"/>
    <property type="match status" value="1"/>
</dbReference>
<dbReference type="GO" id="GO:0044718">
    <property type="term" value="P:siderophore transmembrane transport"/>
    <property type="evidence" value="ECO:0007669"/>
    <property type="project" value="TreeGrafter"/>
</dbReference>
<evidence type="ECO:0000256" key="9">
    <source>
        <dbReference type="ARBA" id="ARBA00023237"/>
    </source>
</evidence>
<proteinExistence type="inferred from homology"/>
<dbReference type="Gene3D" id="2.60.40.1120">
    <property type="entry name" value="Carboxypeptidase-like, regulatory domain"/>
    <property type="match status" value="1"/>
</dbReference>
<feature type="region of interest" description="Disordered" evidence="12">
    <location>
        <begin position="429"/>
        <end position="448"/>
    </location>
</feature>
<evidence type="ECO:0000259" key="13">
    <source>
        <dbReference type="Pfam" id="PF00593"/>
    </source>
</evidence>
<evidence type="ECO:0000256" key="1">
    <source>
        <dbReference type="ARBA" id="ARBA00004571"/>
    </source>
</evidence>
<dbReference type="InterPro" id="IPR036942">
    <property type="entry name" value="Beta-barrel_TonB_sf"/>
</dbReference>
<dbReference type="InterPro" id="IPR000531">
    <property type="entry name" value="Beta-barrel_TonB"/>
</dbReference>
<dbReference type="PANTHER" id="PTHR30069">
    <property type="entry name" value="TONB-DEPENDENT OUTER MEMBRANE RECEPTOR"/>
    <property type="match status" value="1"/>
</dbReference>
<organism evidence="15 16">
    <name type="scientific">Prolixibacter bellariivorans</name>
    <dbReference type="NCBI Taxonomy" id="314319"/>
    <lineage>
        <taxon>Bacteria</taxon>
        <taxon>Pseudomonadati</taxon>
        <taxon>Bacteroidota</taxon>
        <taxon>Bacteroidia</taxon>
        <taxon>Marinilabiliales</taxon>
        <taxon>Prolixibacteraceae</taxon>
        <taxon>Prolixibacter</taxon>
    </lineage>
</organism>
<dbReference type="PANTHER" id="PTHR30069:SF29">
    <property type="entry name" value="HEMOGLOBIN AND HEMOGLOBIN-HAPTOGLOBIN-BINDING PROTEIN 1-RELATED"/>
    <property type="match status" value="1"/>
</dbReference>
<protein>
    <submittedName>
        <fullName evidence="15">TonB-dependent receptor</fullName>
    </submittedName>
</protein>
<evidence type="ECO:0000313" key="16">
    <source>
        <dbReference type="Proteomes" id="UP000391834"/>
    </source>
</evidence>
<comment type="subcellular location">
    <subcellularLocation>
        <location evidence="1 10">Cell outer membrane</location>
        <topology evidence="1 10">Multi-pass membrane protein</topology>
    </subcellularLocation>
</comment>
<dbReference type="Pfam" id="PF13715">
    <property type="entry name" value="CarbopepD_reg_2"/>
    <property type="match status" value="1"/>
</dbReference>
<evidence type="ECO:0000256" key="11">
    <source>
        <dbReference type="RuleBase" id="RU003357"/>
    </source>
</evidence>
<evidence type="ECO:0000256" key="12">
    <source>
        <dbReference type="SAM" id="MobiDB-lite"/>
    </source>
</evidence>
<dbReference type="Pfam" id="PF00593">
    <property type="entry name" value="TonB_dep_Rec_b-barrel"/>
    <property type="match status" value="1"/>
</dbReference>
<keyword evidence="9 10" id="KW-0998">Cell outer membrane</keyword>
<dbReference type="Proteomes" id="UP000391834">
    <property type="component" value="Unassembled WGS sequence"/>
</dbReference>
<reference evidence="15 16" key="1">
    <citation type="submission" date="2019-10" db="EMBL/GenBank/DDBJ databases">
        <title>Prolixibacter strains distinguished by the presence of nitrate reductase genes were adept at nitrate-dependent anaerobic corrosion of metallic iron and carbon steel.</title>
        <authorList>
            <person name="Iino T."/>
            <person name="Shono N."/>
            <person name="Ito K."/>
            <person name="Nakamura R."/>
            <person name="Sueoka K."/>
            <person name="Harayama S."/>
            <person name="Ohkuma M."/>
        </authorList>
    </citation>
    <scope>NUCLEOTIDE SEQUENCE [LARGE SCALE GENOMIC DNA]</scope>
    <source>
        <strain evidence="15 16">JCM 13498</strain>
    </source>
</reference>
<evidence type="ECO:0000256" key="3">
    <source>
        <dbReference type="ARBA" id="ARBA00022452"/>
    </source>
</evidence>
<evidence type="ECO:0000256" key="7">
    <source>
        <dbReference type="ARBA" id="ARBA00023136"/>
    </source>
</evidence>
<evidence type="ECO:0000256" key="10">
    <source>
        <dbReference type="PROSITE-ProRule" id="PRU01360"/>
    </source>
</evidence>
<dbReference type="GO" id="GO:0009279">
    <property type="term" value="C:cell outer membrane"/>
    <property type="evidence" value="ECO:0007669"/>
    <property type="project" value="UniProtKB-SubCell"/>
</dbReference>
<dbReference type="SUPFAM" id="SSF56935">
    <property type="entry name" value="Porins"/>
    <property type="match status" value="1"/>
</dbReference>
<dbReference type="InterPro" id="IPR037066">
    <property type="entry name" value="Plug_dom_sf"/>
</dbReference>
<dbReference type="SUPFAM" id="SSF49464">
    <property type="entry name" value="Carboxypeptidase regulatory domain-like"/>
    <property type="match status" value="1"/>
</dbReference>
<comment type="similarity">
    <text evidence="10 11">Belongs to the TonB-dependent receptor family.</text>
</comment>
<dbReference type="InterPro" id="IPR008969">
    <property type="entry name" value="CarboxyPept-like_regulatory"/>
</dbReference>